<dbReference type="GO" id="GO:0008932">
    <property type="term" value="F:lytic endotransglycosylase activity"/>
    <property type="evidence" value="ECO:0007669"/>
    <property type="project" value="UniProtKB-UniRule"/>
</dbReference>
<accession>A0A4R6V821</accession>
<dbReference type="InterPro" id="IPR009009">
    <property type="entry name" value="RlpA-like_DPBB"/>
</dbReference>
<feature type="chain" id="PRO_5021058033" description="Endolytic peptidoglycan transglycosylase RlpA" evidence="3">
    <location>
        <begin position="21"/>
        <end position="270"/>
    </location>
</feature>
<dbReference type="PANTHER" id="PTHR34183:SF1">
    <property type="entry name" value="ENDOLYTIC PEPTIDOGLYCAN TRANSGLYCOSYLASE RLPA"/>
    <property type="match status" value="1"/>
</dbReference>
<comment type="similarity">
    <text evidence="3 4">Belongs to the RlpA family.</text>
</comment>
<dbReference type="InterPro" id="IPR036908">
    <property type="entry name" value="RlpA-like_sf"/>
</dbReference>
<comment type="function">
    <text evidence="3">Lytic transglycosylase with a strong preference for naked glycan strands that lack stem peptides.</text>
</comment>
<dbReference type="PANTHER" id="PTHR34183">
    <property type="entry name" value="ENDOLYTIC PEPTIDOGLYCAN TRANSGLYCOSYLASE RLPA"/>
    <property type="match status" value="1"/>
</dbReference>
<keyword evidence="3" id="KW-0732">Signal</keyword>
<protein>
    <recommendedName>
        <fullName evidence="3">Endolytic peptidoglycan transglycosylase RlpA</fullName>
        <ecNumber evidence="3">4.2.2.-</ecNumber>
    </recommendedName>
</protein>
<dbReference type="Gene3D" id="2.40.40.10">
    <property type="entry name" value="RlpA-like domain"/>
    <property type="match status" value="1"/>
</dbReference>
<evidence type="ECO:0000256" key="2">
    <source>
        <dbReference type="ARBA" id="ARBA00023316"/>
    </source>
</evidence>
<evidence type="ECO:0000256" key="3">
    <source>
        <dbReference type="HAMAP-Rule" id="MF_02071"/>
    </source>
</evidence>
<dbReference type="OrthoDB" id="9779128at2"/>
<dbReference type="Pfam" id="PF03330">
    <property type="entry name" value="DPBB_1"/>
    <property type="match status" value="1"/>
</dbReference>
<name>A0A4R6V821_9PAST</name>
<keyword evidence="7" id="KW-1185">Reference proteome</keyword>
<proteinExistence type="inferred from homology"/>
<feature type="domain" description="RlpA-like protein double-psi beta-barrel" evidence="5">
    <location>
        <begin position="66"/>
        <end position="154"/>
    </location>
</feature>
<dbReference type="Proteomes" id="UP000295657">
    <property type="component" value="Unassembled WGS sequence"/>
</dbReference>
<dbReference type="GO" id="GO:0071555">
    <property type="term" value="P:cell wall organization"/>
    <property type="evidence" value="ECO:0007669"/>
    <property type="project" value="UniProtKB-KW"/>
</dbReference>
<dbReference type="SUPFAM" id="SSF50685">
    <property type="entry name" value="Barwin-like endoglucanases"/>
    <property type="match status" value="1"/>
</dbReference>
<organism evidence="6 7">
    <name type="scientific">Mesocricetibacter intestinalis</name>
    <dbReference type="NCBI Taxonomy" id="1521930"/>
    <lineage>
        <taxon>Bacteria</taxon>
        <taxon>Pseudomonadati</taxon>
        <taxon>Pseudomonadota</taxon>
        <taxon>Gammaproteobacteria</taxon>
        <taxon>Pasteurellales</taxon>
        <taxon>Pasteurellaceae</taxon>
        <taxon>Mesocricetibacter</taxon>
    </lineage>
</organism>
<dbReference type="GO" id="GO:0000270">
    <property type="term" value="P:peptidoglycan metabolic process"/>
    <property type="evidence" value="ECO:0007669"/>
    <property type="project" value="UniProtKB-UniRule"/>
</dbReference>
<feature type="signal peptide" evidence="3">
    <location>
        <begin position="1"/>
        <end position="20"/>
    </location>
</feature>
<dbReference type="EMBL" id="SNYQ01000003">
    <property type="protein sequence ID" value="TDQ57872.1"/>
    <property type="molecule type" value="Genomic_DNA"/>
</dbReference>
<dbReference type="InterPro" id="IPR034718">
    <property type="entry name" value="RlpA"/>
</dbReference>
<dbReference type="HAMAP" id="MF_02071">
    <property type="entry name" value="RlpA"/>
    <property type="match status" value="1"/>
</dbReference>
<comment type="caution">
    <text evidence="6">The sequence shown here is derived from an EMBL/GenBank/DDBJ whole genome shotgun (WGS) entry which is preliminary data.</text>
</comment>
<evidence type="ECO:0000256" key="1">
    <source>
        <dbReference type="ARBA" id="ARBA00023239"/>
    </source>
</evidence>
<dbReference type="InterPro" id="IPR012997">
    <property type="entry name" value="RplA"/>
</dbReference>
<keyword evidence="1 3" id="KW-0456">Lyase</keyword>
<keyword evidence="6" id="KW-0449">Lipoprotein</keyword>
<keyword evidence="2 3" id="KW-0961">Cell wall biogenesis/degradation</keyword>
<evidence type="ECO:0000259" key="5">
    <source>
        <dbReference type="Pfam" id="PF03330"/>
    </source>
</evidence>
<dbReference type="AlphaFoldDB" id="A0A4R6V821"/>
<dbReference type="EC" id="4.2.2.-" evidence="3"/>
<sequence precursor="true">MKFKTFLALLTLLVSFFSQAETHKQYGINGPKLTYQGTVTKSTSYVVKGKSYTTKTHKHGKHYSKEGAASYYHSRFNGRRTASGEKYDASAFTAAHKTLPLGSYALITNLANNKKVIVRINDRGPFAKTRIMDLSRAAASEIGMIRAGVGQVRVEALHVDRNGAISGAAAPALAKAARTDAAQKRILTSSLTDKSMPYSMRIVNVETEKQANELQQKLVQNKDIKSKIKRNGNKFELHFENLATKSDVNQLKIALSKLDRKQQLIVYTYH</sequence>
<evidence type="ECO:0000313" key="6">
    <source>
        <dbReference type="EMBL" id="TDQ57872.1"/>
    </source>
</evidence>
<reference evidence="6 7" key="1">
    <citation type="submission" date="2019-03" db="EMBL/GenBank/DDBJ databases">
        <title>Genomic Encyclopedia of Type Strains, Phase IV (KMG-IV): sequencing the most valuable type-strain genomes for metagenomic binning, comparative biology and taxonomic classification.</title>
        <authorList>
            <person name="Goeker M."/>
        </authorList>
    </citation>
    <scope>NUCLEOTIDE SEQUENCE [LARGE SCALE GENOMIC DNA]</scope>
    <source>
        <strain evidence="6 7">DSM 28403</strain>
    </source>
</reference>
<evidence type="ECO:0000256" key="4">
    <source>
        <dbReference type="RuleBase" id="RU003495"/>
    </source>
</evidence>
<dbReference type="GO" id="GO:0009279">
    <property type="term" value="C:cell outer membrane"/>
    <property type="evidence" value="ECO:0007669"/>
    <property type="project" value="TreeGrafter"/>
</dbReference>
<gene>
    <name evidence="3" type="primary">rlpA</name>
    <name evidence="6" type="ORF">EDC45_0938</name>
</gene>
<evidence type="ECO:0000313" key="7">
    <source>
        <dbReference type="Proteomes" id="UP000295657"/>
    </source>
</evidence>
<dbReference type="CDD" id="cd22268">
    <property type="entry name" value="DPBB_RlpA-like"/>
    <property type="match status" value="1"/>
</dbReference>
<dbReference type="RefSeq" id="WP_133543974.1">
    <property type="nucleotide sequence ID" value="NZ_SNYQ01000003.1"/>
</dbReference>
<dbReference type="NCBIfam" id="TIGR00413">
    <property type="entry name" value="rlpA"/>
    <property type="match status" value="1"/>
</dbReference>